<accession>K7R288</accession>
<feature type="compositionally biased region" description="Polar residues" evidence="3">
    <location>
        <begin position="418"/>
        <end position="427"/>
    </location>
</feature>
<dbReference type="Pfam" id="PF25989">
    <property type="entry name" value="YknX_C"/>
    <property type="match status" value="1"/>
</dbReference>
<organism evidence="5 6">
    <name type="scientific">Thermus oshimai JL-2</name>
    <dbReference type="NCBI Taxonomy" id="751945"/>
    <lineage>
        <taxon>Bacteria</taxon>
        <taxon>Thermotogati</taxon>
        <taxon>Deinococcota</taxon>
        <taxon>Deinococci</taxon>
        <taxon>Thermales</taxon>
        <taxon>Thermaceae</taxon>
        <taxon>Thermus</taxon>
    </lineage>
</organism>
<proteinExistence type="inferred from homology"/>
<evidence type="ECO:0000313" key="6">
    <source>
        <dbReference type="Proteomes" id="UP000000211"/>
    </source>
</evidence>
<dbReference type="Gene3D" id="2.40.30.170">
    <property type="match status" value="1"/>
</dbReference>
<evidence type="ECO:0000256" key="2">
    <source>
        <dbReference type="SAM" id="Coils"/>
    </source>
</evidence>
<reference evidence="5 6" key="1">
    <citation type="journal article" date="2013" name="Genome Announc.">
        <title>Whole Genome Sequencing of Thermus oshimai JL-2 and Thermus thermophilus JL-18, Incomplete Denitrifiers from the United States Great Basin.</title>
        <authorList>
            <person name="Murugapiran S.K."/>
            <person name="Huntemann M."/>
            <person name="Wei C.L."/>
            <person name="Han J."/>
            <person name="Detter J.C."/>
            <person name="Han C.S."/>
            <person name="Erkkila T.H."/>
            <person name="Teshima H."/>
            <person name="Chen A."/>
            <person name="Kyrpides N."/>
            <person name="Mavrommatis K."/>
            <person name="Markowitz V."/>
            <person name="Szeto E."/>
            <person name="Ivanova N."/>
            <person name="Pagani I."/>
            <person name="Lam J."/>
            <person name="McDonald A.I."/>
            <person name="Dodsworth J.A."/>
            <person name="Pati A."/>
            <person name="Goodwin L."/>
            <person name="Peters L."/>
            <person name="Pitluck S."/>
            <person name="Woyke T."/>
            <person name="Hedlund B.P."/>
        </authorList>
    </citation>
    <scope>NUCLEOTIDE SEQUENCE</scope>
    <source>
        <strain evidence="5 6">JL-2</strain>
        <plasmid evidence="5">pTHEOS01</plasmid>
    </source>
</reference>
<feature type="domain" description="YknX-like C-terminal permuted SH3-like" evidence="4">
    <location>
        <begin position="353"/>
        <end position="419"/>
    </location>
</feature>
<feature type="region of interest" description="Disordered" evidence="3">
    <location>
        <begin position="399"/>
        <end position="434"/>
    </location>
</feature>
<dbReference type="HOGENOM" id="CLU_619261_0_0_0"/>
<dbReference type="PATRIC" id="fig|751945.3.peg.2379"/>
<dbReference type="Gene3D" id="2.40.420.20">
    <property type="match status" value="1"/>
</dbReference>
<dbReference type="SUPFAM" id="SSF111369">
    <property type="entry name" value="HlyD-like secretion proteins"/>
    <property type="match status" value="2"/>
</dbReference>
<dbReference type="NCBIfam" id="TIGR01730">
    <property type="entry name" value="RND_mfp"/>
    <property type="match status" value="1"/>
</dbReference>
<dbReference type="Gene3D" id="1.10.287.470">
    <property type="entry name" value="Helix hairpin bin"/>
    <property type="match status" value="2"/>
</dbReference>
<dbReference type="PANTHER" id="PTHR30469">
    <property type="entry name" value="MULTIDRUG RESISTANCE PROTEIN MDTA"/>
    <property type="match status" value="1"/>
</dbReference>
<comment type="similarity">
    <text evidence="1">Belongs to the membrane fusion protein (MFP) (TC 8.A.1) family.</text>
</comment>
<dbReference type="Gene3D" id="2.40.50.100">
    <property type="match status" value="2"/>
</dbReference>
<dbReference type="KEGG" id="tos:Theos_2438"/>
<gene>
    <name evidence="5" type="ORF">Theos_2438</name>
</gene>
<evidence type="ECO:0000256" key="1">
    <source>
        <dbReference type="ARBA" id="ARBA00009477"/>
    </source>
</evidence>
<geneLocation type="plasmid" evidence="5 6">
    <name>pTHEOS01</name>
</geneLocation>
<evidence type="ECO:0000256" key="3">
    <source>
        <dbReference type="SAM" id="MobiDB-lite"/>
    </source>
</evidence>
<dbReference type="RefSeq" id="WP_015065409.1">
    <property type="nucleotide sequence ID" value="NC_019387.1"/>
</dbReference>
<dbReference type="InterPro" id="IPR058637">
    <property type="entry name" value="YknX-like_C"/>
</dbReference>
<feature type="compositionally biased region" description="Low complexity" evidence="3">
    <location>
        <begin position="32"/>
        <end position="46"/>
    </location>
</feature>
<dbReference type="OrthoDB" id="31074at2"/>
<keyword evidence="5" id="KW-0614">Plasmid</keyword>
<evidence type="ECO:0000259" key="4">
    <source>
        <dbReference type="Pfam" id="PF25989"/>
    </source>
</evidence>
<feature type="coiled-coil region" evidence="2">
    <location>
        <begin position="123"/>
        <end position="238"/>
    </location>
</feature>
<name>K7R288_THEOS</name>
<keyword evidence="6" id="KW-1185">Reference proteome</keyword>
<evidence type="ECO:0000313" key="5">
    <source>
        <dbReference type="EMBL" id="AFV77415.1"/>
    </source>
</evidence>
<sequence>MVRQIALLLLALLLGALAGWSLAPKESRVQEAPTTPGAGAPSGASGRQARPGLGTAMTVELVQVERGPLTAERQAPGVVVATTSRVSAQVGGVVAQVLKPAGSQVVQGETVVLLDRTPLELALASARAALAQAEIALQSQTRAIAEARARLESQLRAAQAAYRVAQSTYEATRRTFELGGASRVELENAQATLAQAQANLEAAQAALAQNERAGKETLAQLRLQVEAARVQVAQAERNLGLAAIRAPFTGEVTGVNVAPGEYLGMGGVAFTLAAQERRVQFSLPPADAASLSPGSDLTFVAEGQTYTLRVEQNPKAPSGGQVTLLARFAQGAPNLPLGTTGMVRYRLTLAQGLLLPVVALSVEGNTAYVFQVEGEVVRRRQVTVLAQSGDLAVVEGPLAPGDRVVLNPPPGLLDGSRVRTTSGQPGSQPRRGGD</sequence>
<dbReference type="InterPro" id="IPR006143">
    <property type="entry name" value="RND_pump_MFP"/>
</dbReference>
<dbReference type="GO" id="GO:1990281">
    <property type="term" value="C:efflux pump complex"/>
    <property type="evidence" value="ECO:0007669"/>
    <property type="project" value="TreeGrafter"/>
</dbReference>
<dbReference type="PANTHER" id="PTHR30469:SF15">
    <property type="entry name" value="HLYD FAMILY OF SECRETION PROTEINS"/>
    <property type="match status" value="1"/>
</dbReference>
<dbReference type="Proteomes" id="UP000000211">
    <property type="component" value="Plasmid pTHEOS01"/>
</dbReference>
<feature type="region of interest" description="Disordered" evidence="3">
    <location>
        <begin position="28"/>
        <end position="51"/>
    </location>
</feature>
<keyword evidence="2" id="KW-0175">Coiled coil</keyword>
<protein>
    <submittedName>
        <fullName evidence="5">RND family efflux transporter, MFP subunit</fullName>
    </submittedName>
</protein>
<dbReference type="EMBL" id="CP003250">
    <property type="protein sequence ID" value="AFV77415.1"/>
    <property type="molecule type" value="Genomic_DNA"/>
</dbReference>
<dbReference type="AlphaFoldDB" id="K7R288"/>
<dbReference type="GO" id="GO:0015562">
    <property type="term" value="F:efflux transmembrane transporter activity"/>
    <property type="evidence" value="ECO:0007669"/>
    <property type="project" value="InterPro"/>
</dbReference>